<name>A0A699GW86_TANCI</name>
<protein>
    <submittedName>
        <fullName evidence="2">Uncharacterized protein</fullName>
    </submittedName>
</protein>
<evidence type="ECO:0000256" key="1">
    <source>
        <dbReference type="SAM" id="MobiDB-lite"/>
    </source>
</evidence>
<dbReference type="SUPFAM" id="SSF54001">
    <property type="entry name" value="Cysteine proteinases"/>
    <property type="match status" value="1"/>
</dbReference>
<dbReference type="InterPro" id="IPR038765">
    <property type="entry name" value="Papain-like_cys_pep_sf"/>
</dbReference>
<gene>
    <name evidence="2" type="ORF">Tci_228952</name>
</gene>
<organism evidence="2">
    <name type="scientific">Tanacetum cinerariifolium</name>
    <name type="common">Dalmatian daisy</name>
    <name type="synonym">Chrysanthemum cinerariifolium</name>
    <dbReference type="NCBI Taxonomy" id="118510"/>
    <lineage>
        <taxon>Eukaryota</taxon>
        <taxon>Viridiplantae</taxon>
        <taxon>Streptophyta</taxon>
        <taxon>Embryophyta</taxon>
        <taxon>Tracheophyta</taxon>
        <taxon>Spermatophyta</taxon>
        <taxon>Magnoliopsida</taxon>
        <taxon>eudicotyledons</taxon>
        <taxon>Gunneridae</taxon>
        <taxon>Pentapetalae</taxon>
        <taxon>asterids</taxon>
        <taxon>campanulids</taxon>
        <taxon>Asterales</taxon>
        <taxon>Asteraceae</taxon>
        <taxon>Asteroideae</taxon>
        <taxon>Anthemideae</taxon>
        <taxon>Anthemidinae</taxon>
        <taxon>Tanacetum</taxon>
    </lineage>
</organism>
<feature type="compositionally biased region" description="Low complexity" evidence="1">
    <location>
        <begin position="490"/>
        <end position="500"/>
    </location>
</feature>
<dbReference type="EMBL" id="BKCJ010064013">
    <property type="protein sequence ID" value="GEW56976.1"/>
    <property type="molecule type" value="Genomic_DNA"/>
</dbReference>
<reference evidence="2" key="1">
    <citation type="journal article" date="2019" name="Sci. Rep.">
        <title>Draft genome of Tanacetum cinerariifolium, the natural source of mosquito coil.</title>
        <authorList>
            <person name="Yamashiro T."/>
            <person name="Shiraishi A."/>
            <person name="Satake H."/>
            <person name="Nakayama K."/>
        </authorList>
    </citation>
    <scope>NUCLEOTIDE SEQUENCE</scope>
</reference>
<dbReference type="AlphaFoldDB" id="A0A699GW86"/>
<feature type="non-terminal residue" evidence="2">
    <location>
        <position position="633"/>
    </location>
</feature>
<sequence>MEGTVVEGLTGTIQAVAQGRRPGLDDRRRVPDWILRLENNRDGYDKYLWGSYVWPTLYSQLRDANVRRLPNLYANEASRDVDKKAYSIFGFTWAFKTWILESFRVGTNEYYTRHRRYPRVVAWSFNKKFYRNMLREGGSSSFPAQGNNSFFEDVQATPSYGHNMATSNWQTPMPSHLGTSNWQTHMPSRLATPNWQTPMTSHHHDTGLFNLNILNRARREARQRMYMLSPYTNLHPSTIVPKKHGDKTKNKSKNANLSAFNLRNAFDEKNVRGDDVMFLGEHDTGHCLVYENVDPSKVRRGDYIDCIEFMLDMYDVYLDCHIMGYIVPDYFWHQLVPNLCMPGGHSLKWAYQEGWLSDDVYMPVNAGGNHWVTSATDLAASLFYVYDSLYIASSEGVWCFAYGENSNLLIWNPSIKKSVGISVPNYAFQPDSPKMIFGFDIHHVTLESTLLKINYRLYIHGPWIQQYLQNEHYALEEVIEFGDSYEAPQEESSTGSTSESSAKKKGRTVALTTEDMQKRRNDVKATTTLLLALPNEHQLRFNKYKTAQELWGAILKKFGGNEATKKTKKNQLKQQYGNFKAEDDLNQKFLTSLAPEWLMYAIVWRNRGDHDTMTLDDLYNHLKVYEPEVQKKS</sequence>
<feature type="region of interest" description="Disordered" evidence="1">
    <location>
        <begin position="486"/>
        <end position="509"/>
    </location>
</feature>
<comment type="caution">
    <text evidence="2">The sequence shown here is derived from an EMBL/GenBank/DDBJ whole genome shotgun (WGS) entry which is preliminary data.</text>
</comment>
<proteinExistence type="predicted"/>
<accession>A0A699GW86</accession>
<evidence type="ECO:0000313" key="2">
    <source>
        <dbReference type="EMBL" id="GEW56976.1"/>
    </source>
</evidence>